<reference evidence="1 2" key="1">
    <citation type="submission" date="2018-09" db="EMBL/GenBank/DDBJ databases">
        <authorList>
            <person name="Zhu H."/>
        </authorList>
    </citation>
    <scope>NUCLEOTIDE SEQUENCE [LARGE SCALE GENOMIC DNA]</scope>
    <source>
        <strain evidence="1 2">K1S02-6</strain>
    </source>
</reference>
<comment type="caution">
    <text evidence="1">The sequence shown here is derived from an EMBL/GenBank/DDBJ whole genome shotgun (WGS) entry which is preliminary data.</text>
</comment>
<evidence type="ECO:0000313" key="2">
    <source>
        <dbReference type="Proteomes" id="UP000284021"/>
    </source>
</evidence>
<proteinExistence type="predicted"/>
<evidence type="ECO:0008006" key="3">
    <source>
        <dbReference type="Google" id="ProtNLM"/>
    </source>
</evidence>
<dbReference type="EMBL" id="QYUR01000008">
    <property type="protein sequence ID" value="RJG08654.1"/>
    <property type="molecule type" value="Genomic_DNA"/>
</dbReference>
<sequence length="179" mass="20593">MSKFTLDTNCIIDLEENRSNAEHVRKLVDAWKNGRIELAVVAVSASENQQGGTANRHFSAFEKKLERAGLTGVQYLLPLAKWDVFYWDHVLSADDEMEKLESEIRNILFPNIQATPPESIEENSVWRNQLCDVLVAWSHAFHKWDYLVTSDENFHKHKDELKKAGINEVLYPKDAAHLC</sequence>
<name>A0A418X836_9PSED</name>
<organism evidence="1 2">
    <name type="scientific">Pseudomonas cavernicola</name>
    <dbReference type="NCBI Taxonomy" id="2320866"/>
    <lineage>
        <taxon>Bacteria</taxon>
        <taxon>Pseudomonadati</taxon>
        <taxon>Pseudomonadota</taxon>
        <taxon>Gammaproteobacteria</taxon>
        <taxon>Pseudomonadales</taxon>
        <taxon>Pseudomonadaceae</taxon>
        <taxon>Pseudomonas</taxon>
    </lineage>
</organism>
<protein>
    <recommendedName>
        <fullName evidence="3">PIN domain-containing protein</fullName>
    </recommendedName>
</protein>
<dbReference type="Proteomes" id="UP000284021">
    <property type="component" value="Unassembled WGS sequence"/>
</dbReference>
<keyword evidence="2" id="KW-1185">Reference proteome</keyword>
<dbReference type="OrthoDB" id="7837432at2"/>
<dbReference type="AlphaFoldDB" id="A0A418X836"/>
<accession>A0A418X836</accession>
<gene>
    <name evidence="1" type="ORF">D3879_22430</name>
</gene>
<dbReference type="RefSeq" id="WP_119956457.1">
    <property type="nucleotide sequence ID" value="NZ_QYUR01000008.1"/>
</dbReference>
<evidence type="ECO:0000313" key="1">
    <source>
        <dbReference type="EMBL" id="RJG08654.1"/>
    </source>
</evidence>